<gene>
    <name evidence="2" type="ordered locus">Halhy_5915</name>
</gene>
<dbReference type="STRING" id="760192.Halhy_5915"/>
<feature type="transmembrane region" description="Helical" evidence="1">
    <location>
        <begin position="57"/>
        <end position="75"/>
    </location>
</feature>
<dbReference type="AlphaFoldDB" id="F4KZ84"/>
<evidence type="ECO:0000256" key="1">
    <source>
        <dbReference type="SAM" id="Phobius"/>
    </source>
</evidence>
<evidence type="ECO:0000313" key="3">
    <source>
        <dbReference type="Proteomes" id="UP000008461"/>
    </source>
</evidence>
<keyword evidence="3" id="KW-1185">Reference proteome</keyword>
<sequence>MIERVKNFALDRTANFRVHYVQTPEKPDVRVVAQEAGVPPPVMPKKANPRLEKKRQIWTTVAISVGVALLLVLAVRAKVIKL</sequence>
<dbReference type="EMBL" id="CP002691">
    <property type="protein sequence ID" value="AEE53738.1"/>
    <property type="molecule type" value="Genomic_DNA"/>
</dbReference>
<dbReference type="Proteomes" id="UP000008461">
    <property type="component" value="Chromosome"/>
</dbReference>
<protein>
    <submittedName>
        <fullName evidence="2">Uncharacterized protein</fullName>
    </submittedName>
</protein>
<keyword evidence="1" id="KW-1133">Transmembrane helix</keyword>
<reference key="2">
    <citation type="submission" date="2011-04" db="EMBL/GenBank/DDBJ databases">
        <title>Complete sequence of chromosome of Haliscomenobacter hydrossis DSM 1100.</title>
        <authorList>
            <consortium name="US DOE Joint Genome Institute (JGI-PGF)"/>
            <person name="Lucas S."/>
            <person name="Han J."/>
            <person name="Lapidus A."/>
            <person name="Bruce D."/>
            <person name="Goodwin L."/>
            <person name="Pitluck S."/>
            <person name="Peters L."/>
            <person name="Kyrpides N."/>
            <person name="Mavromatis K."/>
            <person name="Ivanova N."/>
            <person name="Ovchinnikova G."/>
            <person name="Pagani I."/>
            <person name="Daligault H."/>
            <person name="Detter J.C."/>
            <person name="Han C."/>
            <person name="Land M."/>
            <person name="Hauser L."/>
            <person name="Markowitz V."/>
            <person name="Cheng J.-F."/>
            <person name="Hugenholtz P."/>
            <person name="Woyke T."/>
            <person name="Wu D."/>
            <person name="Verbarg S."/>
            <person name="Frueling A."/>
            <person name="Brambilla E."/>
            <person name="Klenk H.-P."/>
            <person name="Eisen J.A."/>
        </authorList>
    </citation>
    <scope>NUCLEOTIDE SEQUENCE</scope>
    <source>
        <strain>DSM 1100</strain>
    </source>
</reference>
<keyword evidence="1" id="KW-0472">Membrane</keyword>
<keyword evidence="1" id="KW-0812">Transmembrane</keyword>
<dbReference type="KEGG" id="hhy:Halhy_5915"/>
<dbReference type="RefSeq" id="WP_013768266.1">
    <property type="nucleotide sequence ID" value="NC_015510.1"/>
</dbReference>
<dbReference type="HOGENOM" id="CLU_2553535_0_0_10"/>
<organism evidence="2 3">
    <name type="scientific">Haliscomenobacter hydrossis (strain ATCC 27775 / DSM 1100 / LMG 10767 / O)</name>
    <dbReference type="NCBI Taxonomy" id="760192"/>
    <lineage>
        <taxon>Bacteria</taxon>
        <taxon>Pseudomonadati</taxon>
        <taxon>Bacteroidota</taxon>
        <taxon>Saprospiria</taxon>
        <taxon>Saprospirales</taxon>
        <taxon>Haliscomenobacteraceae</taxon>
        <taxon>Haliscomenobacter</taxon>
    </lineage>
</organism>
<evidence type="ECO:0000313" key="2">
    <source>
        <dbReference type="EMBL" id="AEE53738.1"/>
    </source>
</evidence>
<name>F4KZ84_HALH1</name>
<proteinExistence type="predicted"/>
<reference evidence="2 3" key="1">
    <citation type="journal article" date="2011" name="Stand. Genomic Sci.">
        <title>Complete genome sequence of Haliscomenobacter hydrossis type strain (O).</title>
        <authorList>
            <consortium name="US DOE Joint Genome Institute (JGI-PGF)"/>
            <person name="Daligault H."/>
            <person name="Lapidus A."/>
            <person name="Zeytun A."/>
            <person name="Nolan M."/>
            <person name="Lucas S."/>
            <person name="Del Rio T.G."/>
            <person name="Tice H."/>
            <person name="Cheng J.F."/>
            <person name="Tapia R."/>
            <person name="Han C."/>
            <person name="Goodwin L."/>
            <person name="Pitluck S."/>
            <person name="Liolios K."/>
            <person name="Pagani I."/>
            <person name="Ivanova N."/>
            <person name="Huntemann M."/>
            <person name="Mavromatis K."/>
            <person name="Mikhailova N."/>
            <person name="Pati A."/>
            <person name="Chen A."/>
            <person name="Palaniappan K."/>
            <person name="Land M."/>
            <person name="Hauser L."/>
            <person name="Brambilla E.M."/>
            <person name="Rohde M."/>
            <person name="Verbarg S."/>
            <person name="Goker M."/>
            <person name="Bristow J."/>
            <person name="Eisen J.A."/>
            <person name="Markowitz V."/>
            <person name="Hugenholtz P."/>
            <person name="Kyrpides N.C."/>
            <person name="Klenk H.P."/>
            <person name="Woyke T."/>
        </authorList>
    </citation>
    <scope>NUCLEOTIDE SEQUENCE [LARGE SCALE GENOMIC DNA]</scope>
    <source>
        <strain evidence="3">ATCC 27775 / DSM 1100 / LMG 10767 / O</strain>
    </source>
</reference>
<accession>F4KZ84</accession>